<feature type="transmembrane region" description="Helical" evidence="1">
    <location>
        <begin position="101"/>
        <end position="125"/>
    </location>
</feature>
<feature type="transmembrane region" description="Helical" evidence="1">
    <location>
        <begin position="72"/>
        <end position="94"/>
    </location>
</feature>
<accession>K5VMR2</accession>
<protein>
    <recommendedName>
        <fullName evidence="2">DUF6534 domain-containing protein</fullName>
    </recommendedName>
</protein>
<dbReference type="KEGG" id="pco:PHACADRAFT_203420"/>
<organism evidence="3 4">
    <name type="scientific">Phanerochaete carnosa (strain HHB-10118-sp)</name>
    <name type="common">White-rot fungus</name>
    <name type="synonym">Peniophora carnosa</name>
    <dbReference type="NCBI Taxonomy" id="650164"/>
    <lineage>
        <taxon>Eukaryota</taxon>
        <taxon>Fungi</taxon>
        <taxon>Dikarya</taxon>
        <taxon>Basidiomycota</taxon>
        <taxon>Agaricomycotina</taxon>
        <taxon>Agaricomycetes</taxon>
        <taxon>Polyporales</taxon>
        <taxon>Phanerochaetaceae</taxon>
        <taxon>Phanerochaete</taxon>
    </lineage>
</organism>
<dbReference type="Proteomes" id="UP000008370">
    <property type="component" value="Unassembled WGS sequence"/>
</dbReference>
<reference evidence="3 4" key="1">
    <citation type="journal article" date="2012" name="BMC Genomics">
        <title>Comparative genomics of the white-rot fungi, Phanerochaete carnosa and P. chrysosporium, to elucidate the genetic basis of the distinct wood types they colonize.</title>
        <authorList>
            <person name="Suzuki H."/>
            <person name="MacDonald J."/>
            <person name="Syed K."/>
            <person name="Salamov A."/>
            <person name="Hori C."/>
            <person name="Aerts A."/>
            <person name="Henrissat B."/>
            <person name="Wiebenga A."/>
            <person name="vanKuyk P.A."/>
            <person name="Barry K."/>
            <person name="Lindquist E."/>
            <person name="LaButti K."/>
            <person name="Lapidus A."/>
            <person name="Lucas S."/>
            <person name="Coutinho P."/>
            <person name="Gong Y."/>
            <person name="Samejima M."/>
            <person name="Mahadevan R."/>
            <person name="Abou-Zaid M."/>
            <person name="de Vries R.P."/>
            <person name="Igarashi K."/>
            <person name="Yadav J.S."/>
            <person name="Grigoriev I.V."/>
            <person name="Master E.R."/>
        </authorList>
    </citation>
    <scope>NUCLEOTIDE SEQUENCE [LARGE SCALE GENOMIC DNA]</scope>
    <source>
        <strain evidence="3 4">HHB-10118-sp</strain>
    </source>
</reference>
<keyword evidence="4" id="KW-1185">Reference proteome</keyword>
<dbReference type="HOGENOM" id="CLU_046025_5_4_1"/>
<feature type="transmembrane region" description="Helical" evidence="1">
    <location>
        <begin position="177"/>
        <end position="204"/>
    </location>
</feature>
<keyword evidence="1" id="KW-0812">Transmembrane</keyword>
<name>K5VMR2_PHACS</name>
<keyword evidence="1" id="KW-0472">Membrane</keyword>
<keyword evidence="1" id="KW-1133">Transmembrane helix</keyword>
<sequence length="301" mass="33462">MLPLSRLFGITSVQVYVYFHRNPRDSDLMRRTIFFLWVVDGLHLAFTSHSVYYYSVTNFMNPLALTQCPWSFAVDVVFGDLSEVIVTAIFAYRIYKFSGKLWAFIFIMPPALVGFAGALAIGIFAREVPDYTEFNRRYAWIWYATFSIQAFTDCAIAAALCTMLIRRRTGFKRTDSLIRTLILYSINTCALTSSVAIASVITYAAMPHNFVFIAFAMVLPKLMLNSLLALLNSRDMHAGQAISVHLSKLASILGRSGTSDGSQAVCSMPDGVAKDQDVEIPGRVVDASFDSESQASRSALI</sequence>
<dbReference type="PANTHER" id="PTHR40465">
    <property type="entry name" value="CHROMOSOME 1, WHOLE GENOME SHOTGUN SEQUENCE"/>
    <property type="match status" value="1"/>
</dbReference>
<dbReference type="OrthoDB" id="2749860at2759"/>
<dbReference type="InterPro" id="IPR045339">
    <property type="entry name" value="DUF6534"/>
</dbReference>
<feature type="transmembrane region" description="Helical" evidence="1">
    <location>
        <begin position="210"/>
        <end position="231"/>
    </location>
</feature>
<evidence type="ECO:0000259" key="2">
    <source>
        <dbReference type="Pfam" id="PF20152"/>
    </source>
</evidence>
<evidence type="ECO:0000313" key="4">
    <source>
        <dbReference type="Proteomes" id="UP000008370"/>
    </source>
</evidence>
<dbReference type="AlphaFoldDB" id="K5VMR2"/>
<evidence type="ECO:0000256" key="1">
    <source>
        <dbReference type="SAM" id="Phobius"/>
    </source>
</evidence>
<dbReference type="InParanoid" id="K5VMR2"/>
<dbReference type="PANTHER" id="PTHR40465:SF1">
    <property type="entry name" value="DUF6534 DOMAIN-CONTAINING PROTEIN"/>
    <property type="match status" value="1"/>
</dbReference>
<feature type="transmembrane region" description="Helical" evidence="1">
    <location>
        <begin position="33"/>
        <end position="52"/>
    </location>
</feature>
<proteinExistence type="predicted"/>
<dbReference type="Pfam" id="PF20152">
    <property type="entry name" value="DUF6534"/>
    <property type="match status" value="1"/>
</dbReference>
<evidence type="ECO:0000313" key="3">
    <source>
        <dbReference type="EMBL" id="EKM47980.1"/>
    </source>
</evidence>
<dbReference type="EMBL" id="JH931597">
    <property type="protein sequence ID" value="EKM47980.1"/>
    <property type="molecule type" value="Genomic_DNA"/>
</dbReference>
<dbReference type="GeneID" id="18912157"/>
<feature type="transmembrane region" description="Helical" evidence="1">
    <location>
        <begin position="140"/>
        <end position="165"/>
    </location>
</feature>
<dbReference type="RefSeq" id="XP_007403468.1">
    <property type="nucleotide sequence ID" value="XM_007403406.1"/>
</dbReference>
<feature type="domain" description="DUF6534" evidence="2">
    <location>
        <begin position="150"/>
        <end position="235"/>
    </location>
</feature>
<gene>
    <name evidence="3" type="ORF">PHACADRAFT_203420</name>
</gene>